<proteinExistence type="predicted"/>
<dbReference type="Proteomes" id="UP000708208">
    <property type="component" value="Unassembled WGS sequence"/>
</dbReference>
<feature type="non-terminal residue" evidence="1">
    <location>
        <position position="1"/>
    </location>
</feature>
<evidence type="ECO:0000313" key="1">
    <source>
        <dbReference type="EMBL" id="CAG7722025.1"/>
    </source>
</evidence>
<organism evidence="1 2">
    <name type="scientific">Allacma fusca</name>
    <dbReference type="NCBI Taxonomy" id="39272"/>
    <lineage>
        <taxon>Eukaryota</taxon>
        <taxon>Metazoa</taxon>
        <taxon>Ecdysozoa</taxon>
        <taxon>Arthropoda</taxon>
        <taxon>Hexapoda</taxon>
        <taxon>Collembola</taxon>
        <taxon>Symphypleona</taxon>
        <taxon>Sminthuridae</taxon>
        <taxon>Allacma</taxon>
    </lineage>
</organism>
<keyword evidence="2" id="KW-1185">Reference proteome</keyword>
<sequence length="56" mass="6372">DDIEDRISCRTMDPHCEHAGILALHQKSWREMRVFSLLLNGGGFVAKLEPVFEGFV</sequence>
<dbReference type="EMBL" id="CAJVCH010085481">
    <property type="protein sequence ID" value="CAG7722025.1"/>
    <property type="molecule type" value="Genomic_DNA"/>
</dbReference>
<gene>
    <name evidence="1" type="ORF">AFUS01_LOCUS11202</name>
</gene>
<name>A0A8J2P1H5_9HEXA</name>
<comment type="caution">
    <text evidence="1">The sequence shown here is derived from an EMBL/GenBank/DDBJ whole genome shotgun (WGS) entry which is preliminary data.</text>
</comment>
<protein>
    <submittedName>
        <fullName evidence="1">Uncharacterized protein</fullName>
    </submittedName>
</protein>
<reference evidence="1" key="1">
    <citation type="submission" date="2021-06" db="EMBL/GenBank/DDBJ databases">
        <authorList>
            <person name="Hodson N. C."/>
            <person name="Mongue J. A."/>
            <person name="Jaron S. K."/>
        </authorList>
    </citation>
    <scope>NUCLEOTIDE SEQUENCE</scope>
</reference>
<accession>A0A8J2P1H5</accession>
<dbReference type="AlphaFoldDB" id="A0A8J2P1H5"/>
<evidence type="ECO:0000313" key="2">
    <source>
        <dbReference type="Proteomes" id="UP000708208"/>
    </source>
</evidence>